<feature type="compositionally biased region" description="Polar residues" evidence="5">
    <location>
        <begin position="519"/>
        <end position="528"/>
    </location>
</feature>
<gene>
    <name evidence="8" type="ORF">ZEAMMB73_Zm00001d035869</name>
</gene>
<dbReference type="Gene3D" id="3.30.70.330">
    <property type="match status" value="2"/>
</dbReference>
<feature type="chain" id="PRO_5010806587" evidence="6">
    <location>
        <begin position="20"/>
        <end position="750"/>
    </location>
</feature>
<dbReference type="InterPro" id="IPR035979">
    <property type="entry name" value="RBD_domain_sf"/>
</dbReference>
<dbReference type="InterPro" id="IPR000504">
    <property type="entry name" value="RRM_dom"/>
</dbReference>
<dbReference type="PROSITE" id="PS50102">
    <property type="entry name" value="RRM"/>
    <property type="match status" value="2"/>
</dbReference>
<dbReference type="CDD" id="cd12524">
    <property type="entry name" value="RRM1_MEI2_like"/>
    <property type="match status" value="1"/>
</dbReference>
<dbReference type="ExpressionAtlas" id="A0A1D6LJ61">
    <property type="expression patterns" value="baseline and differential"/>
</dbReference>
<evidence type="ECO:0000256" key="4">
    <source>
        <dbReference type="PROSITE-ProRule" id="PRU00176"/>
    </source>
</evidence>
<dbReference type="PANTHER" id="PTHR23189">
    <property type="entry name" value="RNA RECOGNITION MOTIF-CONTAINING"/>
    <property type="match status" value="1"/>
</dbReference>
<evidence type="ECO:0000256" key="3">
    <source>
        <dbReference type="ARBA" id="ARBA00055084"/>
    </source>
</evidence>
<name>A0A1D6LJ61_MAIZE</name>
<dbReference type="GO" id="GO:0045836">
    <property type="term" value="P:positive regulation of meiotic nuclear division"/>
    <property type="evidence" value="ECO:0007669"/>
    <property type="project" value="UniProtKB-ARBA"/>
</dbReference>
<dbReference type="InterPro" id="IPR034453">
    <property type="entry name" value="MEI2-like_RRM1"/>
</dbReference>
<dbReference type="SUPFAM" id="SSF54928">
    <property type="entry name" value="RNA-binding domain, RBD"/>
    <property type="match status" value="1"/>
</dbReference>
<proteinExistence type="predicted"/>
<evidence type="ECO:0000256" key="5">
    <source>
        <dbReference type="SAM" id="MobiDB-lite"/>
    </source>
</evidence>
<dbReference type="FunFam" id="3.30.70.330:FF:000101">
    <property type="entry name" value="Protein MEI2-like 1"/>
    <property type="match status" value="1"/>
</dbReference>
<feature type="signal peptide" evidence="6">
    <location>
        <begin position="1"/>
        <end position="19"/>
    </location>
</feature>
<dbReference type="GO" id="GO:0003723">
    <property type="term" value="F:RNA binding"/>
    <property type="evidence" value="ECO:0007669"/>
    <property type="project" value="UniProtKB-UniRule"/>
</dbReference>
<keyword evidence="6" id="KW-0732">Signal</keyword>
<organism evidence="8">
    <name type="scientific">Zea mays</name>
    <name type="common">Maize</name>
    <dbReference type="NCBI Taxonomy" id="4577"/>
    <lineage>
        <taxon>Eukaryota</taxon>
        <taxon>Viridiplantae</taxon>
        <taxon>Streptophyta</taxon>
        <taxon>Embryophyta</taxon>
        <taxon>Tracheophyta</taxon>
        <taxon>Spermatophyta</taxon>
        <taxon>Magnoliopsida</taxon>
        <taxon>Liliopsida</taxon>
        <taxon>Poales</taxon>
        <taxon>Poaceae</taxon>
        <taxon>PACMAD clade</taxon>
        <taxon>Panicoideae</taxon>
        <taxon>Andropogonodae</taxon>
        <taxon>Andropogoneae</taxon>
        <taxon>Tripsacinae</taxon>
        <taxon>Zea</taxon>
    </lineage>
</organism>
<evidence type="ECO:0000256" key="2">
    <source>
        <dbReference type="ARBA" id="ARBA00022884"/>
    </source>
</evidence>
<dbReference type="GO" id="GO:0045927">
    <property type="term" value="P:positive regulation of growth"/>
    <property type="evidence" value="ECO:0007669"/>
    <property type="project" value="UniProtKB-ARBA"/>
</dbReference>
<accession>A0A1D6LJ61</accession>
<evidence type="ECO:0000313" key="8">
    <source>
        <dbReference type="EMBL" id="AQK79807.1"/>
    </source>
</evidence>
<reference evidence="8" key="1">
    <citation type="submission" date="2015-12" db="EMBL/GenBank/DDBJ databases">
        <title>Update maize B73 reference genome by single molecule sequencing technologies.</title>
        <authorList>
            <consortium name="Maize Genome Sequencing Project"/>
            <person name="Ware D."/>
        </authorList>
    </citation>
    <scope>NUCLEOTIDE SEQUENCE</scope>
    <source>
        <tissue evidence="8">Seedling</tissue>
    </source>
</reference>
<evidence type="ECO:0000259" key="7">
    <source>
        <dbReference type="PROSITE" id="PS50102"/>
    </source>
</evidence>
<dbReference type="InterPro" id="IPR012677">
    <property type="entry name" value="Nucleotide-bd_a/b_plait_sf"/>
</dbReference>
<feature type="region of interest" description="Disordered" evidence="5">
    <location>
        <begin position="470"/>
        <end position="528"/>
    </location>
</feature>
<feature type="domain" description="RRM" evidence="7">
    <location>
        <begin position="289"/>
        <end position="362"/>
    </location>
</feature>
<feature type="domain" description="RRM" evidence="7">
    <location>
        <begin position="204"/>
        <end position="277"/>
    </location>
</feature>
<feature type="compositionally biased region" description="Polar residues" evidence="5">
    <location>
        <begin position="480"/>
        <end position="491"/>
    </location>
</feature>
<keyword evidence="2 4" id="KW-0694">RNA-binding</keyword>
<evidence type="ECO:0000256" key="1">
    <source>
        <dbReference type="ARBA" id="ARBA00022737"/>
    </source>
</evidence>
<protein>
    <submittedName>
        <fullName evidence="8">Protein MEI2-like 5</fullName>
    </submittedName>
</protein>
<keyword evidence="1" id="KW-0677">Repeat</keyword>
<dbReference type="EMBL" id="CM000782">
    <property type="protein sequence ID" value="AQK79807.1"/>
    <property type="molecule type" value="Genomic_DNA"/>
</dbReference>
<comment type="function">
    <text evidence="3">Probable RNA-binding protein that may play a role in growth regulation.</text>
</comment>
<dbReference type="FunFam" id="3.30.70.330:FF:000063">
    <property type="entry name" value="MEI2-like protein 5 isoform 2"/>
    <property type="match status" value="1"/>
</dbReference>
<dbReference type="AlphaFoldDB" id="A0A1D6LJ61"/>
<evidence type="ECO:0000256" key="6">
    <source>
        <dbReference type="SAM" id="SignalP"/>
    </source>
</evidence>
<sequence>MFSACVFVKCITLYKIVSGLVVPATSKSRQMAANNNPWRVPMPPLLNVRAGFGDTSLFSTSLPVLPHEKLIFSHSSHGTPSKDDASAKMKVLADDPDEKDYKFDFDLRQIDDLLPDEDEFFAGITDETEPIGQTNTTEELEEFDVFGNGGGMELDIDPVETITVSFANSSIVDGARGNGINPFGVPNTVGTVAGEHPFGEHPSRTLFVRNINSNVEDSELRSLFEQYGDIRTLYTATKHRGFVMISYFDIRAARNAMRALQNKPLRRRKLDIHFSIPKENPSDKDLNQGTLVIFNLDPSVSNEEVRQIFGAYGEVKEIRETPNKKHHKFIEFYDVRAAEAALRSLNKSEIAGKRIKLEPSRPGGTRRNLMQQLGHDLDQEEPRSYRHPHVGSPIANSPPGAWAHYSSPTDNNMLQAFTRSPTGNGMSPIGMPSLISNAPKIAPIGKDSNRSKYDQVFSNGNQSLGAAFQHSHSYQDHNSEQMSSSPGTLSGPQFLWGSPKPYSEHSKSPIWRPPANGPALSSSSRTQGQGFLYSSRQASLFGSLDQHHHHVGSAPSGAPFENHFGFLSESPETSYMKQLKFGNMGNVGIGRNGGGLMLGMASHASVNPGSSLIGSLTDNVSSSFRPILSPRLGQAFYTNPPYHGPGTFGLDSSIDHARNRRVDSSVLQADSKRQYLLDLEKIRRDIHLRCSWLQLMSFTKEFMTSSTCQLISRTNAMLDMRSLTWYHRCTLYPSTRLLMVRNGRSSTVRR</sequence>
<dbReference type="SMART" id="SM00360">
    <property type="entry name" value="RRM"/>
    <property type="match status" value="2"/>
</dbReference>
<dbReference type="CDD" id="cd12529">
    <property type="entry name" value="RRM2_MEI2_like"/>
    <property type="match status" value="1"/>
</dbReference>
<dbReference type="Pfam" id="PF00076">
    <property type="entry name" value="RRM_1"/>
    <property type="match status" value="2"/>
</dbReference>